<evidence type="ECO:0000313" key="8">
    <source>
        <dbReference type="EMBL" id="SHK01360.1"/>
    </source>
</evidence>
<evidence type="ECO:0000256" key="7">
    <source>
        <dbReference type="ARBA" id="ARBA00023016"/>
    </source>
</evidence>
<keyword evidence="7" id="KW-0346">Stress response</keyword>
<proteinExistence type="inferred from homology"/>
<keyword evidence="5" id="KW-0378">Hydrolase</keyword>
<name>A0A1M6P0B9_9BRAD</name>
<dbReference type="InterPro" id="IPR038570">
    <property type="entry name" value="HicA_sf"/>
</dbReference>
<reference evidence="8 9" key="1">
    <citation type="submission" date="2016-11" db="EMBL/GenBank/DDBJ databases">
        <authorList>
            <person name="Jaros S."/>
            <person name="Januszkiewicz K."/>
            <person name="Wedrychowicz H."/>
        </authorList>
    </citation>
    <scope>NUCLEOTIDE SEQUENCE [LARGE SCALE GENOMIC DNA]</scope>
    <source>
        <strain evidence="8 9">GAS499</strain>
    </source>
</reference>
<dbReference type="InterPro" id="IPR012933">
    <property type="entry name" value="HicA_mRNA_interferase"/>
</dbReference>
<keyword evidence="6" id="KW-0694">RNA-binding</keyword>
<dbReference type="Proteomes" id="UP000189935">
    <property type="component" value="Chromosome I"/>
</dbReference>
<keyword evidence="4" id="KW-0255">Endonuclease</keyword>
<dbReference type="SUPFAM" id="SSF54786">
    <property type="entry name" value="YcfA/nrd intein domain"/>
    <property type="match status" value="1"/>
</dbReference>
<dbReference type="GO" id="GO:0016787">
    <property type="term" value="F:hydrolase activity"/>
    <property type="evidence" value="ECO:0007669"/>
    <property type="project" value="UniProtKB-KW"/>
</dbReference>
<evidence type="ECO:0000256" key="3">
    <source>
        <dbReference type="ARBA" id="ARBA00022722"/>
    </source>
</evidence>
<dbReference type="EMBL" id="LT670844">
    <property type="protein sequence ID" value="SHK01360.1"/>
    <property type="molecule type" value="Genomic_DNA"/>
</dbReference>
<evidence type="ECO:0000313" key="9">
    <source>
        <dbReference type="Proteomes" id="UP000189935"/>
    </source>
</evidence>
<accession>A0A1M6P0B9</accession>
<organism evidence="8 9">
    <name type="scientific">Bradyrhizobium lablabi</name>
    <dbReference type="NCBI Taxonomy" id="722472"/>
    <lineage>
        <taxon>Bacteria</taxon>
        <taxon>Pseudomonadati</taxon>
        <taxon>Pseudomonadota</taxon>
        <taxon>Alphaproteobacteria</taxon>
        <taxon>Hyphomicrobiales</taxon>
        <taxon>Nitrobacteraceae</taxon>
        <taxon>Bradyrhizobium</taxon>
    </lineage>
</organism>
<dbReference type="Gene3D" id="3.30.920.30">
    <property type="entry name" value="Hypothetical protein"/>
    <property type="match status" value="1"/>
</dbReference>
<dbReference type="AlphaFoldDB" id="A0A1M6P0B9"/>
<dbReference type="GO" id="GO:0003729">
    <property type="term" value="F:mRNA binding"/>
    <property type="evidence" value="ECO:0007669"/>
    <property type="project" value="InterPro"/>
</dbReference>
<keyword evidence="2" id="KW-1277">Toxin-antitoxin system</keyword>
<evidence type="ECO:0000256" key="2">
    <source>
        <dbReference type="ARBA" id="ARBA00022649"/>
    </source>
</evidence>
<dbReference type="OrthoDB" id="9811409at2"/>
<gene>
    <name evidence="8" type="ORF">SAMN05444159_2182</name>
</gene>
<evidence type="ECO:0000256" key="6">
    <source>
        <dbReference type="ARBA" id="ARBA00022884"/>
    </source>
</evidence>
<evidence type="ECO:0000256" key="1">
    <source>
        <dbReference type="ARBA" id="ARBA00006620"/>
    </source>
</evidence>
<evidence type="ECO:0000256" key="5">
    <source>
        <dbReference type="ARBA" id="ARBA00022801"/>
    </source>
</evidence>
<dbReference type="GO" id="GO:0004519">
    <property type="term" value="F:endonuclease activity"/>
    <property type="evidence" value="ECO:0007669"/>
    <property type="project" value="UniProtKB-KW"/>
</dbReference>
<dbReference type="RefSeq" id="WP_079544884.1">
    <property type="nucleotide sequence ID" value="NZ_LT670844.1"/>
</dbReference>
<protein>
    <submittedName>
        <fullName evidence="8">Predicted RNA binding protein YcfA, dsRBD-like fold, HicA-like mRNA interferase family</fullName>
    </submittedName>
</protein>
<dbReference type="Pfam" id="PF07927">
    <property type="entry name" value="HicA_toxin"/>
    <property type="match status" value="1"/>
</dbReference>
<sequence length="64" mass="7594">MLRDSRDIIRRLEEDGFRLVSVRGSHHKFRHPVSNKMTIVTHPKRDLPLGTVRAIYRQVGWDKD</sequence>
<evidence type="ECO:0000256" key="4">
    <source>
        <dbReference type="ARBA" id="ARBA00022759"/>
    </source>
</evidence>
<keyword evidence="3" id="KW-0540">Nuclease</keyword>
<comment type="similarity">
    <text evidence="1">Belongs to the HicA mRNA interferase family.</text>
</comment>